<reference evidence="1" key="1">
    <citation type="submission" date="2013-05" db="EMBL/GenBank/DDBJ databases">
        <authorList>
            <person name="Yim A.K.Y."/>
            <person name="Chan T.F."/>
            <person name="Ji K.M."/>
            <person name="Liu X.Y."/>
            <person name="Zhou J.W."/>
            <person name="Li R.Q."/>
            <person name="Yang K.Y."/>
            <person name="Li J."/>
            <person name="Li M."/>
            <person name="Law P.T.W."/>
            <person name="Wu Y.L."/>
            <person name="Cai Z.L."/>
            <person name="Qin H."/>
            <person name="Bao Y."/>
            <person name="Leung R.K.K."/>
            <person name="Ng P.K.S."/>
            <person name="Zou J."/>
            <person name="Zhong X.J."/>
            <person name="Ran P.X."/>
            <person name="Zhong N.S."/>
            <person name="Liu Z.G."/>
            <person name="Tsui S.K.W."/>
        </authorList>
    </citation>
    <scope>NUCLEOTIDE SEQUENCE</scope>
    <source>
        <strain evidence="1">Derf</strain>
        <tissue evidence="1">Whole organism</tissue>
    </source>
</reference>
<name>A0A922I9C5_DERFA</name>
<protein>
    <submittedName>
        <fullName evidence="1">Uncharacterized protein</fullName>
    </submittedName>
</protein>
<reference evidence="1" key="2">
    <citation type="journal article" date="2022" name="Res Sq">
        <title>Comparative Genomics Reveals Insights into the Divergent Evolution of Astigmatic Mites and Household Pest Adaptations.</title>
        <authorList>
            <person name="Xiong Q."/>
            <person name="Wan A.T.-Y."/>
            <person name="Liu X.-Y."/>
            <person name="Fung C.S.-H."/>
            <person name="Xiao X."/>
            <person name="Malainual N."/>
            <person name="Hou J."/>
            <person name="Wang L."/>
            <person name="Wang M."/>
            <person name="Yang K."/>
            <person name="Cui Y."/>
            <person name="Leung E."/>
            <person name="Nong W."/>
            <person name="Shin S.-K."/>
            <person name="Au S."/>
            <person name="Jeong K.Y."/>
            <person name="Chew F.T."/>
            <person name="Hui J."/>
            <person name="Leung T.F."/>
            <person name="Tungtrongchitr A."/>
            <person name="Zhong N."/>
            <person name="Liu Z."/>
            <person name="Tsui S."/>
        </authorList>
    </citation>
    <scope>NUCLEOTIDE SEQUENCE</scope>
    <source>
        <strain evidence="1">Derf</strain>
        <tissue evidence="1">Whole organism</tissue>
    </source>
</reference>
<proteinExistence type="predicted"/>
<sequence length="104" mass="11984">MESKNRYNSSIVLQRRFIMVVLRIVCNNSISCATLRLALILSRCSADNDVTRRFSLRRSRCSAVNADIRRFALIISRCSCVNGERNFLVKLLFELLLLLLLLSF</sequence>
<gene>
    <name evidence="1" type="ORF">DERF_000129</name>
</gene>
<evidence type="ECO:0000313" key="2">
    <source>
        <dbReference type="Proteomes" id="UP000790347"/>
    </source>
</evidence>
<dbReference type="AlphaFoldDB" id="A0A922I9C5"/>
<dbReference type="EMBL" id="ASGP02000001">
    <property type="protein sequence ID" value="KAH9526011.1"/>
    <property type="molecule type" value="Genomic_DNA"/>
</dbReference>
<comment type="caution">
    <text evidence="1">The sequence shown here is derived from an EMBL/GenBank/DDBJ whole genome shotgun (WGS) entry which is preliminary data.</text>
</comment>
<keyword evidence="2" id="KW-1185">Reference proteome</keyword>
<organism evidence="1 2">
    <name type="scientific">Dermatophagoides farinae</name>
    <name type="common">American house dust mite</name>
    <dbReference type="NCBI Taxonomy" id="6954"/>
    <lineage>
        <taxon>Eukaryota</taxon>
        <taxon>Metazoa</taxon>
        <taxon>Ecdysozoa</taxon>
        <taxon>Arthropoda</taxon>
        <taxon>Chelicerata</taxon>
        <taxon>Arachnida</taxon>
        <taxon>Acari</taxon>
        <taxon>Acariformes</taxon>
        <taxon>Sarcoptiformes</taxon>
        <taxon>Astigmata</taxon>
        <taxon>Psoroptidia</taxon>
        <taxon>Analgoidea</taxon>
        <taxon>Pyroglyphidae</taxon>
        <taxon>Dermatophagoidinae</taxon>
        <taxon>Dermatophagoides</taxon>
    </lineage>
</organism>
<dbReference type="Proteomes" id="UP000790347">
    <property type="component" value="Unassembled WGS sequence"/>
</dbReference>
<evidence type="ECO:0000313" key="1">
    <source>
        <dbReference type="EMBL" id="KAH9526011.1"/>
    </source>
</evidence>
<accession>A0A922I9C5</accession>